<dbReference type="RefSeq" id="WP_127028938.1">
    <property type="nucleotide sequence ID" value="NZ_RYFG02000024.1"/>
</dbReference>
<organism evidence="2 3">
    <name type="scientific">Candidatus Methylobacter oryzae</name>
    <dbReference type="NCBI Taxonomy" id="2497749"/>
    <lineage>
        <taxon>Bacteria</taxon>
        <taxon>Pseudomonadati</taxon>
        <taxon>Pseudomonadota</taxon>
        <taxon>Gammaproteobacteria</taxon>
        <taxon>Methylococcales</taxon>
        <taxon>Methylococcaceae</taxon>
        <taxon>Methylobacter</taxon>
    </lineage>
</organism>
<dbReference type="EMBL" id="RYFG02000024">
    <property type="protein sequence ID" value="TRX00896.1"/>
    <property type="molecule type" value="Genomic_DNA"/>
</dbReference>
<reference evidence="2 3" key="1">
    <citation type="journal article" date="2019" name="Antonie Van Leeuwenhoek">
        <title>Description of 'Ca. Methylobacter oryzae' KRF1, a novel species from the environmentally important Methylobacter clade 2.</title>
        <authorList>
            <person name="Khatri K."/>
            <person name="Mohite J.A."/>
            <person name="Pandit P.S."/>
            <person name="Bahulikar R."/>
            <person name="Rahalkar M.C."/>
        </authorList>
    </citation>
    <scope>NUCLEOTIDE SEQUENCE [LARGE SCALE GENOMIC DNA]</scope>
    <source>
        <strain evidence="2 3">KRF1</strain>
    </source>
</reference>
<dbReference type="Proteomes" id="UP000733744">
    <property type="component" value="Unassembled WGS sequence"/>
</dbReference>
<evidence type="ECO:0000313" key="2">
    <source>
        <dbReference type="EMBL" id="TRX00896.1"/>
    </source>
</evidence>
<dbReference type="SUPFAM" id="SSF160574">
    <property type="entry name" value="BT0923-like"/>
    <property type="match status" value="1"/>
</dbReference>
<gene>
    <name evidence="2" type="ORF">EKO24_004650</name>
</gene>
<feature type="signal peptide" evidence="1">
    <location>
        <begin position="1"/>
        <end position="22"/>
    </location>
</feature>
<protein>
    <recommendedName>
        <fullName evidence="4">Beta-lactamase-inhibitor-like PepSY-like domain-containing protein</fullName>
    </recommendedName>
</protein>
<evidence type="ECO:0008006" key="4">
    <source>
        <dbReference type="Google" id="ProtNLM"/>
    </source>
</evidence>
<proteinExistence type="predicted"/>
<evidence type="ECO:0000313" key="3">
    <source>
        <dbReference type="Proteomes" id="UP000733744"/>
    </source>
</evidence>
<name>A0ABY3CE94_9GAMM</name>
<sequence length="155" mass="17638">MRKFITSAIGISILAMAFSVKAETPSVTIPEKIKEEVLKRHPKAHDLQASHEKHFGFELLEVSFKEENNELYLELFNQKGHLFANELLIDNLGEISPAAIETLKQHFPKYELKKAELVTNPNGPGQDYEIYIVADGENWKLSINDKGVLEGKDRY</sequence>
<keyword evidence="3" id="KW-1185">Reference proteome</keyword>
<dbReference type="Gene3D" id="3.10.450.360">
    <property type="match status" value="1"/>
</dbReference>
<keyword evidence="1" id="KW-0732">Signal</keyword>
<feature type="chain" id="PRO_5045857198" description="Beta-lactamase-inhibitor-like PepSY-like domain-containing protein" evidence="1">
    <location>
        <begin position="23"/>
        <end position="155"/>
    </location>
</feature>
<evidence type="ECO:0000256" key="1">
    <source>
        <dbReference type="SAM" id="SignalP"/>
    </source>
</evidence>
<accession>A0ABY3CE94</accession>
<comment type="caution">
    <text evidence="2">The sequence shown here is derived from an EMBL/GenBank/DDBJ whole genome shotgun (WGS) entry which is preliminary data.</text>
</comment>